<sequence length="269" mass="29794">MGSKLVRLCVVFACLCVAAAQNFSVRQRARNLPPCLQRNTVLRHDGKHGLFADVSTYGHEGCFLNNCKNSDKFTAAVWETCARLCHELAECTHWSYGDDTDGASKCFMRTSDAGRQPGTGWFSGAKDCGPPPLSSAFVALSVAQSRELVQCDRGKSESCTDVLRAVLTWKYAIKHLFVAARGSTLDDQMQTHMETISKDSDSLITAMTGRYRPSDKDFTRVVYNNRLIFNALSRWLALTARVELSPNDASLPNPLRFGTLCGRNSCYEL</sequence>
<dbReference type="EMBL" id="HBFQ01017942">
    <property type="protein sequence ID" value="CAD8838205.1"/>
    <property type="molecule type" value="Transcribed_RNA"/>
</dbReference>
<evidence type="ECO:0000256" key="1">
    <source>
        <dbReference type="SAM" id="SignalP"/>
    </source>
</evidence>
<keyword evidence="1" id="KW-0732">Signal</keyword>
<name>A0A7S0ZZX0_NOCSC</name>
<reference evidence="2" key="1">
    <citation type="submission" date="2021-01" db="EMBL/GenBank/DDBJ databases">
        <authorList>
            <person name="Corre E."/>
            <person name="Pelletier E."/>
            <person name="Niang G."/>
            <person name="Scheremetjew M."/>
            <person name="Finn R."/>
            <person name="Kale V."/>
            <person name="Holt S."/>
            <person name="Cochrane G."/>
            <person name="Meng A."/>
            <person name="Brown T."/>
            <person name="Cohen L."/>
        </authorList>
    </citation>
    <scope>NUCLEOTIDE SEQUENCE</scope>
</reference>
<gene>
    <name evidence="2" type="ORF">NSCI0253_LOCUS12553</name>
</gene>
<feature type="signal peptide" evidence="1">
    <location>
        <begin position="1"/>
        <end position="20"/>
    </location>
</feature>
<proteinExistence type="predicted"/>
<dbReference type="Gene3D" id="3.50.4.10">
    <property type="entry name" value="Hepatocyte Growth Factor"/>
    <property type="match status" value="1"/>
</dbReference>
<organism evidence="2">
    <name type="scientific">Noctiluca scintillans</name>
    <name type="common">Sea sparkle</name>
    <name type="synonym">Red tide dinoflagellate</name>
    <dbReference type="NCBI Taxonomy" id="2966"/>
    <lineage>
        <taxon>Eukaryota</taxon>
        <taxon>Sar</taxon>
        <taxon>Alveolata</taxon>
        <taxon>Dinophyceae</taxon>
        <taxon>Noctilucales</taxon>
        <taxon>Noctilucaceae</taxon>
        <taxon>Noctiluca</taxon>
    </lineage>
</organism>
<feature type="chain" id="PRO_5030533128" description="Apple domain-containing protein" evidence="1">
    <location>
        <begin position="21"/>
        <end position="269"/>
    </location>
</feature>
<dbReference type="AlphaFoldDB" id="A0A7S0ZZX0"/>
<accession>A0A7S0ZZX0</accession>
<evidence type="ECO:0008006" key="3">
    <source>
        <dbReference type="Google" id="ProtNLM"/>
    </source>
</evidence>
<protein>
    <recommendedName>
        <fullName evidence="3">Apple domain-containing protein</fullName>
    </recommendedName>
</protein>
<evidence type="ECO:0000313" key="2">
    <source>
        <dbReference type="EMBL" id="CAD8838205.1"/>
    </source>
</evidence>